<feature type="transmembrane region" description="Helical" evidence="9">
    <location>
        <begin position="122"/>
        <end position="140"/>
    </location>
</feature>
<accession>A0A101N0A2</accession>
<keyword evidence="5" id="KW-0547">Nucleotide-binding</keyword>
<comment type="caution">
    <text evidence="13">The sequence shown here is derived from an EMBL/GenBank/DDBJ whole genome shotgun (WGS) entry which is preliminary data.</text>
</comment>
<evidence type="ECO:0000313" key="14">
    <source>
        <dbReference type="Proteomes" id="UP000053039"/>
    </source>
</evidence>
<feature type="signal peptide" evidence="10">
    <location>
        <begin position="1"/>
        <end position="24"/>
    </location>
</feature>
<dbReference type="AlphaFoldDB" id="A0A101N0A2"/>
<dbReference type="InterPro" id="IPR050482">
    <property type="entry name" value="Sensor_HK_TwoCompSys"/>
</dbReference>
<keyword evidence="9" id="KW-0472">Membrane</keyword>
<organism evidence="13 14">
    <name type="scientific">Streptomyces pseudovenezuelae</name>
    <dbReference type="NCBI Taxonomy" id="67350"/>
    <lineage>
        <taxon>Bacteria</taxon>
        <taxon>Bacillati</taxon>
        <taxon>Actinomycetota</taxon>
        <taxon>Actinomycetes</taxon>
        <taxon>Kitasatosporales</taxon>
        <taxon>Streptomycetaceae</taxon>
        <taxon>Streptomyces</taxon>
        <taxon>Streptomyces aurantiacus group</taxon>
    </lineage>
</organism>
<evidence type="ECO:0000256" key="9">
    <source>
        <dbReference type="SAM" id="Phobius"/>
    </source>
</evidence>
<keyword evidence="9" id="KW-0812">Transmembrane</keyword>
<dbReference type="Proteomes" id="UP000053039">
    <property type="component" value="Unassembled WGS sequence"/>
</dbReference>
<feature type="chain" id="PRO_5007100906" description="histidine kinase" evidence="10">
    <location>
        <begin position="25"/>
        <end position="381"/>
    </location>
</feature>
<dbReference type="SUPFAM" id="SSF55874">
    <property type="entry name" value="ATPase domain of HSP90 chaperone/DNA topoisomerase II/histidine kinase"/>
    <property type="match status" value="1"/>
</dbReference>
<dbReference type="EMBL" id="LMWM01000038">
    <property type="protein sequence ID" value="KUM84182.1"/>
    <property type="molecule type" value="Genomic_DNA"/>
</dbReference>
<dbReference type="GO" id="GO:0016020">
    <property type="term" value="C:membrane"/>
    <property type="evidence" value="ECO:0007669"/>
    <property type="project" value="InterPro"/>
</dbReference>
<proteinExistence type="predicted"/>
<dbReference type="InterPro" id="IPR011712">
    <property type="entry name" value="Sig_transdc_His_kin_sub3_dim/P"/>
</dbReference>
<evidence type="ECO:0000256" key="4">
    <source>
        <dbReference type="ARBA" id="ARBA00022679"/>
    </source>
</evidence>
<evidence type="ECO:0000256" key="10">
    <source>
        <dbReference type="SAM" id="SignalP"/>
    </source>
</evidence>
<dbReference type="InterPro" id="IPR036890">
    <property type="entry name" value="HATPase_C_sf"/>
</dbReference>
<feature type="domain" description="Histidine kinase/HSP90-like ATPase" evidence="11">
    <location>
        <begin position="283"/>
        <end position="354"/>
    </location>
</feature>
<evidence type="ECO:0000256" key="7">
    <source>
        <dbReference type="ARBA" id="ARBA00022840"/>
    </source>
</evidence>
<evidence type="ECO:0000256" key="5">
    <source>
        <dbReference type="ARBA" id="ARBA00022741"/>
    </source>
</evidence>
<keyword evidence="4" id="KW-0808">Transferase</keyword>
<keyword evidence="6 13" id="KW-0418">Kinase</keyword>
<evidence type="ECO:0000256" key="3">
    <source>
        <dbReference type="ARBA" id="ARBA00022553"/>
    </source>
</evidence>
<evidence type="ECO:0000259" key="12">
    <source>
        <dbReference type="Pfam" id="PF07730"/>
    </source>
</evidence>
<dbReference type="PANTHER" id="PTHR24421">
    <property type="entry name" value="NITRATE/NITRITE SENSOR PROTEIN NARX-RELATED"/>
    <property type="match status" value="1"/>
</dbReference>
<keyword evidence="3" id="KW-0597">Phosphoprotein</keyword>
<dbReference type="InterPro" id="IPR003594">
    <property type="entry name" value="HATPase_dom"/>
</dbReference>
<protein>
    <recommendedName>
        <fullName evidence="2">histidine kinase</fullName>
        <ecNumber evidence="2">2.7.13.3</ecNumber>
    </recommendedName>
</protein>
<sequence length="381" mass="40175">MSSRGSRRWAACGRGALVAVCALAAVFNDVALQGRQIAAVMATALVCAATLLVPRLRWPAAPVVVTVATAWWGTLLLPMLAVVLYDLAVNRKARIAVGCAVAALGANLLGYRPTSLWTGQSYASTLLLPVLAVLVGLWLGSRRRLLLALAADVEHLGVEAQLREDAARVAERSRIAAEMHDVLAHRLSLIALHTGVLATKGDTLPAPVAERLALLRTTSVEALTDLRDVLGVLRDPEATPSGDALTPMIREVGELADEARAAGQHVQLITDGLPERAPTTHRLAVYRIVQEALTNARKHADGAPVTVRVDYRPPATLVEVTNPPGTPRTDTVGSGYGLVGLRERVTALGGHLNSGPAGGGAWRLAARIPHPADSEQNGTRT</sequence>
<evidence type="ECO:0000256" key="2">
    <source>
        <dbReference type="ARBA" id="ARBA00012438"/>
    </source>
</evidence>
<reference evidence="13 14" key="1">
    <citation type="submission" date="2015-10" db="EMBL/GenBank/DDBJ databases">
        <title>Draft genome sequence of Streptomyces pseudovenezuelae DSM 40212, type strain for the species Streptomyces pseudovenezuelae.</title>
        <authorList>
            <person name="Ruckert C."/>
            <person name="Winkler A."/>
            <person name="Kalinowski J."/>
            <person name="Kampfer P."/>
            <person name="Glaeser S."/>
        </authorList>
    </citation>
    <scope>NUCLEOTIDE SEQUENCE [LARGE SCALE GENOMIC DNA]</scope>
    <source>
        <strain evidence="13 14">DSM 40212</strain>
    </source>
</reference>
<dbReference type="GO" id="GO:0046983">
    <property type="term" value="F:protein dimerization activity"/>
    <property type="evidence" value="ECO:0007669"/>
    <property type="project" value="InterPro"/>
</dbReference>
<dbReference type="Gene3D" id="3.30.565.10">
    <property type="entry name" value="Histidine kinase-like ATPase, C-terminal domain"/>
    <property type="match status" value="1"/>
</dbReference>
<keyword evidence="8" id="KW-0902">Two-component regulatory system</keyword>
<feature type="domain" description="Signal transduction histidine kinase subgroup 3 dimerisation and phosphoacceptor" evidence="12">
    <location>
        <begin position="171"/>
        <end position="236"/>
    </location>
</feature>
<keyword evidence="10" id="KW-0732">Signal</keyword>
<evidence type="ECO:0000256" key="6">
    <source>
        <dbReference type="ARBA" id="ARBA00022777"/>
    </source>
</evidence>
<name>A0A101N0A2_9ACTN</name>
<evidence type="ECO:0000256" key="1">
    <source>
        <dbReference type="ARBA" id="ARBA00000085"/>
    </source>
</evidence>
<dbReference type="Pfam" id="PF07730">
    <property type="entry name" value="HisKA_3"/>
    <property type="match status" value="1"/>
</dbReference>
<dbReference type="PANTHER" id="PTHR24421:SF10">
    <property type="entry name" value="NITRATE_NITRITE SENSOR PROTEIN NARQ"/>
    <property type="match status" value="1"/>
</dbReference>
<dbReference type="Gene3D" id="1.20.5.1930">
    <property type="match status" value="1"/>
</dbReference>
<evidence type="ECO:0000259" key="11">
    <source>
        <dbReference type="Pfam" id="PF02518"/>
    </source>
</evidence>
<keyword evidence="9" id="KW-1133">Transmembrane helix</keyword>
<feature type="transmembrane region" description="Helical" evidence="9">
    <location>
        <begin position="92"/>
        <end position="110"/>
    </location>
</feature>
<comment type="catalytic activity">
    <reaction evidence="1">
        <text>ATP + protein L-histidine = ADP + protein N-phospho-L-histidine.</text>
        <dbReference type="EC" id="2.7.13.3"/>
    </reaction>
</comment>
<evidence type="ECO:0000313" key="13">
    <source>
        <dbReference type="EMBL" id="KUM84182.1"/>
    </source>
</evidence>
<dbReference type="CDD" id="cd16917">
    <property type="entry name" value="HATPase_UhpB-NarQ-NarX-like"/>
    <property type="match status" value="1"/>
</dbReference>
<gene>
    <name evidence="13" type="ORF">AQI94_32795</name>
</gene>
<dbReference type="RefSeq" id="WP_037945226.1">
    <property type="nucleotide sequence ID" value="NZ_KQ948151.1"/>
</dbReference>
<dbReference type="GO" id="GO:0005524">
    <property type="term" value="F:ATP binding"/>
    <property type="evidence" value="ECO:0007669"/>
    <property type="project" value="UniProtKB-KW"/>
</dbReference>
<feature type="transmembrane region" description="Helical" evidence="9">
    <location>
        <begin position="60"/>
        <end position="85"/>
    </location>
</feature>
<evidence type="ECO:0000256" key="8">
    <source>
        <dbReference type="ARBA" id="ARBA00023012"/>
    </source>
</evidence>
<dbReference type="GO" id="GO:0000155">
    <property type="term" value="F:phosphorelay sensor kinase activity"/>
    <property type="evidence" value="ECO:0007669"/>
    <property type="project" value="InterPro"/>
</dbReference>
<dbReference type="EC" id="2.7.13.3" evidence="2"/>
<dbReference type="Pfam" id="PF02518">
    <property type="entry name" value="HATPase_c"/>
    <property type="match status" value="1"/>
</dbReference>
<keyword evidence="7" id="KW-0067">ATP-binding</keyword>